<evidence type="ECO:0000313" key="4">
    <source>
        <dbReference type="Proteomes" id="UP000824890"/>
    </source>
</evidence>
<dbReference type="EMBL" id="JAGKQM010000015">
    <property type="protein sequence ID" value="KAH0879168.1"/>
    <property type="molecule type" value="Genomic_DNA"/>
</dbReference>
<dbReference type="Proteomes" id="UP000824890">
    <property type="component" value="Unassembled WGS sequence"/>
</dbReference>
<evidence type="ECO:0000256" key="1">
    <source>
        <dbReference type="SAM" id="MobiDB-lite"/>
    </source>
</evidence>
<feature type="transmembrane region" description="Helical" evidence="2">
    <location>
        <begin position="123"/>
        <end position="143"/>
    </location>
</feature>
<comment type="caution">
    <text evidence="3">The sequence shown here is derived from an EMBL/GenBank/DDBJ whole genome shotgun (WGS) entry which is preliminary data.</text>
</comment>
<sequence>MYNDILNLYNYTKRSGPSESYSFVTRFGLGFESPEFVRRFPQRIMEMRRGLSGNIFTSLEDLDARNSCPLCRFELPTDDKDYEEHKQNVVDVSEDRSSSDDDVRTERGESEADDVSRVRRRRWLFPAAAQVASLVGVVLAMWLSNPQRRDIVISHSQREKRTRRWMPFFSDR</sequence>
<gene>
    <name evidence="3" type="ORF">HID58_066562</name>
</gene>
<organism evidence="3 4">
    <name type="scientific">Brassica napus</name>
    <name type="common">Rape</name>
    <dbReference type="NCBI Taxonomy" id="3708"/>
    <lineage>
        <taxon>Eukaryota</taxon>
        <taxon>Viridiplantae</taxon>
        <taxon>Streptophyta</taxon>
        <taxon>Embryophyta</taxon>
        <taxon>Tracheophyta</taxon>
        <taxon>Spermatophyta</taxon>
        <taxon>Magnoliopsida</taxon>
        <taxon>eudicotyledons</taxon>
        <taxon>Gunneridae</taxon>
        <taxon>Pentapetalae</taxon>
        <taxon>rosids</taxon>
        <taxon>malvids</taxon>
        <taxon>Brassicales</taxon>
        <taxon>Brassicaceae</taxon>
        <taxon>Brassiceae</taxon>
        <taxon>Brassica</taxon>
    </lineage>
</organism>
<proteinExistence type="predicted"/>
<keyword evidence="2" id="KW-0472">Membrane</keyword>
<feature type="region of interest" description="Disordered" evidence="1">
    <location>
        <begin position="82"/>
        <end position="111"/>
    </location>
</feature>
<reference evidence="3 4" key="1">
    <citation type="submission" date="2021-05" db="EMBL/GenBank/DDBJ databases">
        <title>Genome Assembly of Synthetic Allotetraploid Brassica napus Reveals Homoeologous Exchanges between Subgenomes.</title>
        <authorList>
            <person name="Davis J.T."/>
        </authorList>
    </citation>
    <scope>NUCLEOTIDE SEQUENCE [LARGE SCALE GENOMIC DNA]</scope>
    <source>
        <strain evidence="4">cv. Da-Ae</strain>
        <tissue evidence="3">Seedling</tissue>
    </source>
</reference>
<keyword evidence="2" id="KW-0812">Transmembrane</keyword>
<keyword evidence="4" id="KW-1185">Reference proteome</keyword>
<keyword evidence="2" id="KW-1133">Transmembrane helix</keyword>
<evidence type="ECO:0000313" key="3">
    <source>
        <dbReference type="EMBL" id="KAH0879168.1"/>
    </source>
</evidence>
<name>A0ABQ7ZG02_BRANA</name>
<accession>A0ABQ7ZG02</accession>
<evidence type="ECO:0000256" key="2">
    <source>
        <dbReference type="SAM" id="Phobius"/>
    </source>
</evidence>
<protein>
    <submittedName>
        <fullName evidence="3">Uncharacterized protein</fullName>
    </submittedName>
</protein>